<keyword evidence="3" id="KW-1185">Reference proteome</keyword>
<proteinExistence type="predicted"/>
<dbReference type="PANTHER" id="PTHR20992">
    <property type="entry name" value="AT15442P-RELATED"/>
    <property type="match status" value="1"/>
</dbReference>
<dbReference type="AlphaFoldDB" id="A0A542ZIP7"/>
<keyword evidence="1" id="KW-1133">Transmembrane helix</keyword>
<feature type="transmembrane region" description="Helical" evidence="1">
    <location>
        <begin position="176"/>
        <end position="201"/>
    </location>
</feature>
<organism evidence="2 3">
    <name type="scientific">Oryzihumus leptocrescens</name>
    <dbReference type="NCBI Taxonomy" id="297536"/>
    <lineage>
        <taxon>Bacteria</taxon>
        <taxon>Bacillati</taxon>
        <taxon>Actinomycetota</taxon>
        <taxon>Actinomycetes</taxon>
        <taxon>Micrococcales</taxon>
        <taxon>Intrasporangiaceae</taxon>
        <taxon>Oryzihumus</taxon>
    </lineage>
</organism>
<feature type="transmembrane region" description="Helical" evidence="1">
    <location>
        <begin position="281"/>
        <end position="299"/>
    </location>
</feature>
<feature type="transmembrane region" description="Helical" evidence="1">
    <location>
        <begin position="141"/>
        <end position="164"/>
    </location>
</feature>
<evidence type="ECO:0000313" key="2">
    <source>
        <dbReference type="EMBL" id="TQL60217.1"/>
    </source>
</evidence>
<gene>
    <name evidence="2" type="ORF">FB474_1600</name>
</gene>
<dbReference type="InterPro" id="IPR005240">
    <property type="entry name" value="DUF389"/>
</dbReference>
<dbReference type="OrthoDB" id="8061853at2"/>
<dbReference type="Pfam" id="PF04087">
    <property type="entry name" value="DUF389"/>
    <property type="match status" value="1"/>
</dbReference>
<feature type="transmembrane region" description="Helical" evidence="1">
    <location>
        <begin position="245"/>
        <end position="269"/>
    </location>
</feature>
<feature type="transmembrane region" description="Helical" evidence="1">
    <location>
        <begin position="221"/>
        <end position="238"/>
    </location>
</feature>
<keyword evidence="1" id="KW-0812">Transmembrane</keyword>
<sequence>MLLNLRLAVPPGLTAQVRGLLESDERVTNLVVLPGAAVEPAGDAVLADVPREAAGELLGRLDAMGLGHHGAMSVSEVTASPYRRAREAEAAAPGSPDDGVVWRMVEERAWSDSRGSVSFYAFLTLATALAAIAVITDSSILVVGAMVVGPEFGPVAAIATGIVLRRWGLVPRSLSLLARSFCFAVLVVAALALVARGLGWIDPSTVTRPRPLTGFIWHPDRWSFVVALLAGFAGVLSLTSGKSSALVGVFISVTTVPAAGNLALALALWQVEEMRGSALQLAVNLTGMVIAGVITLVAQRVGWRVVQRRTGDEVVRAR</sequence>
<accession>A0A542ZIP7</accession>
<dbReference type="EMBL" id="VFOQ01000001">
    <property type="protein sequence ID" value="TQL60217.1"/>
    <property type="molecule type" value="Genomic_DNA"/>
</dbReference>
<evidence type="ECO:0000256" key="1">
    <source>
        <dbReference type="SAM" id="Phobius"/>
    </source>
</evidence>
<comment type="caution">
    <text evidence="2">The sequence shown here is derived from an EMBL/GenBank/DDBJ whole genome shotgun (WGS) entry which is preliminary data.</text>
</comment>
<name>A0A542ZIP7_9MICO</name>
<evidence type="ECO:0000313" key="3">
    <source>
        <dbReference type="Proteomes" id="UP000319514"/>
    </source>
</evidence>
<feature type="transmembrane region" description="Helical" evidence="1">
    <location>
        <begin position="117"/>
        <end position="135"/>
    </location>
</feature>
<dbReference type="Proteomes" id="UP000319514">
    <property type="component" value="Unassembled WGS sequence"/>
</dbReference>
<dbReference type="RefSeq" id="WP_141788142.1">
    <property type="nucleotide sequence ID" value="NZ_BAAAKX010000021.1"/>
</dbReference>
<dbReference type="PANTHER" id="PTHR20992:SF9">
    <property type="entry name" value="AT15442P-RELATED"/>
    <property type="match status" value="1"/>
</dbReference>
<reference evidence="2 3" key="1">
    <citation type="submission" date="2019-06" db="EMBL/GenBank/DDBJ databases">
        <title>Sequencing the genomes of 1000 actinobacteria strains.</title>
        <authorList>
            <person name="Klenk H.-P."/>
        </authorList>
    </citation>
    <scope>NUCLEOTIDE SEQUENCE [LARGE SCALE GENOMIC DNA]</scope>
    <source>
        <strain evidence="2 3">DSM 18082</strain>
    </source>
</reference>
<protein>
    <submittedName>
        <fullName evidence="2">Putative hydrophobic protein (TIGR00271 family)</fullName>
    </submittedName>
</protein>
<keyword evidence="1" id="KW-0472">Membrane</keyword>